<keyword evidence="6" id="KW-0328">Glycosyltransferase</keyword>
<dbReference type="InterPro" id="IPR000811">
    <property type="entry name" value="Glyco_trans_35"/>
</dbReference>
<dbReference type="EMBL" id="DXDC01000285">
    <property type="protein sequence ID" value="HIY66466.1"/>
    <property type="molecule type" value="Genomic_DNA"/>
</dbReference>
<dbReference type="PANTHER" id="PTHR42655">
    <property type="entry name" value="GLYCOGEN PHOSPHORYLASE"/>
    <property type="match status" value="1"/>
</dbReference>
<keyword evidence="5" id="KW-0021">Allosteric enzyme</keyword>
<evidence type="ECO:0000313" key="13">
    <source>
        <dbReference type="EMBL" id="HIY66466.1"/>
    </source>
</evidence>
<comment type="cofactor">
    <cofactor evidence="2">
        <name>pyridoxal 5'-phosphate</name>
        <dbReference type="ChEBI" id="CHEBI:597326"/>
    </cofactor>
</comment>
<reference evidence="13" key="1">
    <citation type="journal article" date="2021" name="PeerJ">
        <title>Extensive microbial diversity within the chicken gut microbiome revealed by metagenomics and culture.</title>
        <authorList>
            <person name="Gilroy R."/>
            <person name="Ravi A."/>
            <person name="Getino M."/>
            <person name="Pursley I."/>
            <person name="Horton D.L."/>
            <person name="Alikhan N.F."/>
            <person name="Baker D."/>
            <person name="Gharbi K."/>
            <person name="Hall N."/>
            <person name="Watson M."/>
            <person name="Adriaenssens E.M."/>
            <person name="Foster-Nyarko E."/>
            <person name="Jarju S."/>
            <person name="Secka A."/>
            <person name="Antonio M."/>
            <person name="Oren A."/>
            <person name="Chaudhuri R.R."/>
            <person name="La Ragione R."/>
            <person name="Hildebrand F."/>
            <person name="Pallen M.J."/>
        </authorList>
    </citation>
    <scope>NUCLEOTIDE SEQUENCE</scope>
    <source>
        <strain evidence="13">ChiGjej1B1-98</strain>
    </source>
</reference>
<dbReference type="Pfam" id="PF00343">
    <property type="entry name" value="Phosphorylase"/>
    <property type="match status" value="1"/>
</dbReference>
<dbReference type="InterPro" id="IPR011834">
    <property type="entry name" value="Agluc_phsphrylas"/>
</dbReference>
<evidence type="ECO:0000256" key="8">
    <source>
        <dbReference type="ARBA" id="ARBA00022898"/>
    </source>
</evidence>
<evidence type="ECO:0000256" key="4">
    <source>
        <dbReference type="ARBA" id="ARBA00012591"/>
    </source>
</evidence>
<dbReference type="EC" id="2.4.1.1" evidence="4"/>
<evidence type="ECO:0000256" key="2">
    <source>
        <dbReference type="ARBA" id="ARBA00001933"/>
    </source>
</evidence>
<reference evidence="13" key="2">
    <citation type="submission" date="2021-04" db="EMBL/GenBank/DDBJ databases">
        <authorList>
            <person name="Gilroy R."/>
        </authorList>
    </citation>
    <scope>NUCLEOTIDE SEQUENCE</scope>
    <source>
        <strain evidence="13">ChiGjej1B1-98</strain>
    </source>
</reference>
<feature type="domain" description="DUF3417" evidence="12">
    <location>
        <begin position="13"/>
        <end position="119"/>
    </location>
</feature>
<dbReference type="PANTHER" id="PTHR42655:SF1">
    <property type="entry name" value="GLYCOGEN PHOSPHORYLASE"/>
    <property type="match status" value="1"/>
</dbReference>
<dbReference type="AlphaFoldDB" id="A0A9D2C8S4"/>
<proteinExistence type="inferred from homology"/>
<keyword evidence="7" id="KW-0808">Transferase</keyword>
<evidence type="ECO:0000256" key="7">
    <source>
        <dbReference type="ARBA" id="ARBA00022679"/>
    </source>
</evidence>
<evidence type="ECO:0000256" key="1">
    <source>
        <dbReference type="ARBA" id="ARBA00001275"/>
    </source>
</evidence>
<accession>A0A9D2C8S4</accession>
<dbReference type="SUPFAM" id="SSF53756">
    <property type="entry name" value="UDP-Glycosyltransferase/glycogen phosphorylase"/>
    <property type="match status" value="1"/>
</dbReference>
<keyword evidence="9" id="KW-0119">Carbohydrate metabolism</keyword>
<gene>
    <name evidence="13" type="primary">glgP</name>
    <name evidence="13" type="ORF">H9830_09345</name>
</gene>
<evidence type="ECO:0000256" key="6">
    <source>
        <dbReference type="ARBA" id="ARBA00022676"/>
    </source>
</evidence>
<feature type="modified residue" description="N6-(pyridoxal phosphate)lysine" evidence="11">
    <location>
        <position position="599"/>
    </location>
</feature>
<comment type="function">
    <text evidence="10">Phosphorylase is an important allosteric enzyme in carbohydrate metabolism. Enzymes from different sources differ in their regulatory mechanisms and in their natural substrates. However, all known phosphorylases share catalytic and structural properties.</text>
</comment>
<evidence type="ECO:0000259" key="12">
    <source>
        <dbReference type="Pfam" id="PF11897"/>
    </source>
</evidence>
<evidence type="ECO:0000313" key="14">
    <source>
        <dbReference type="Proteomes" id="UP000824005"/>
    </source>
</evidence>
<dbReference type="InterPro" id="IPR035090">
    <property type="entry name" value="Pyridoxal_P_attach_site"/>
</dbReference>
<dbReference type="GO" id="GO:0008184">
    <property type="term" value="F:glycogen phosphorylase activity"/>
    <property type="evidence" value="ECO:0007669"/>
    <property type="project" value="InterPro"/>
</dbReference>
<sequence>MKAIRNLTVRTSLPERLEALETLATNLRWSWHQPTRALFRDISVDGWRATGHDPVQLLGWVGTERLDELADDAEFVARVDEQAADLQHYLRQARWYQSVEHAPESIAYFSPEFGITSALPQYSGGLGILAGDHLKTASDMGVPVLGVGLFYQSGYFRQRISQEGWQHESYPVLDPDGLPLKILREPDGAAAQISLALPGGRHLRARIWQALIGRVTLLLLDTNVQENQPDIRAISDRLYGGGGEHRLRQELLLGIGGVRAITKFAEITGAPFPTVFHSNEGHAGFLGVERMSRLVAEGLTFDEALAVVRAGTVFTVHTPVAAGIDRFDTELVREHLTGDLIPGLETDRILAFGAEADPNVFNMAHLGFSLAQRANGVAKLHGKVARSMFADLWGGFDADEVPITSVTNGVHAPTWTAVPMKRLAQDVLGTGESSKADWASDALSDEALWSVRREMREHLVQEARVRTQARLARTDGAAPAWASRILDPDVLTIGFARRGATYKRLTLMLNDPERLKQLLTHPQRPVQIIVAGKAHPADDAGKRLIQQLVNFTRDPEVRQRLVFLEDYDISMAKSLYPGCDIWLNNPLRPMEACGTSGMKAALNGSLNLSILDGWWDEYSDGKNGWDIPSAADHIGEHERDALEAAAFYDLVEHEIAPRFYDRDPRGIPRAWVDQVRHTLSSLSPEVSAERMMTEYVERLYVPAAGAVEAITADDYRTARDFASWAHRVRSGWSNVSIDSIAVRGVDRVPTVGDTIQARVLVELGDLGPDDVLIEAVAGRTDADGNLSGTERFALEFIGDENGKRVFEASIPLERAGTFGYTVRALPKHAALADVAELGLVSYARA</sequence>
<dbReference type="NCBIfam" id="TIGR02094">
    <property type="entry name" value="more_P_ylases"/>
    <property type="match status" value="1"/>
</dbReference>
<dbReference type="PROSITE" id="PS00102">
    <property type="entry name" value="PHOSPHORYLASE"/>
    <property type="match status" value="1"/>
</dbReference>
<protein>
    <recommendedName>
        <fullName evidence="4">glycogen phosphorylase</fullName>
        <ecNumber evidence="4">2.4.1.1</ecNumber>
    </recommendedName>
</protein>
<evidence type="ECO:0000256" key="11">
    <source>
        <dbReference type="PIRSR" id="PIRSR000460-1"/>
    </source>
</evidence>
<evidence type="ECO:0000256" key="3">
    <source>
        <dbReference type="ARBA" id="ARBA00006047"/>
    </source>
</evidence>
<name>A0A9D2C8S4_9MICO</name>
<dbReference type="Pfam" id="PF11897">
    <property type="entry name" value="DUF3417"/>
    <property type="match status" value="1"/>
</dbReference>
<dbReference type="PIRSF" id="PIRSF000460">
    <property type="entry name" value="Pprylas_GlgP"/>
    <property type="match status" value="1"/>
</dbReference>
<dbReference type="InterPro" id="IPR052182">
    <property type="entry name" value="Glycogen/Maltodextrin_Phosph"/>
</dbReference>
<keyword evidence="8 11" id="KW-0663">Pyridoxal phosphate</keyword>
<comment type="catalytic activity">
    <reaction evidence="1">
        <text>[(1-&gt;4)-alpha-D-glucosyl](n) + phosphate = [(1-&gt;4)-alpha-D-glucosyl](n-1) + alpha-D-glucose 1-phosphate</text>
        <dbReference type="Rhea" id="RHEA:41732"/>
        <dbReference type="Rhea" id="RHEA-COMP:9584"/>
        <dbReference type="Rhea" id="RHEA-COMP:9586"/>
        <dbReference type="ChEBI" id="CHEBI:15444"/>
        <dbReference type="ChEBI" id="CHEBI:43474"/>
        <dbReference type="ChEBI" id="CHEBI:58601"/>
        <dbReference type="EC" id="2.4.1.1"/>
    </reaction>
</comment>
<dbReference type="GO" id="GO:0030170">
    <property type="term" value="F:pyridoxal phosphate binding"/>
    <property type="evidence" value="ECO:0007669"/>
    <property type="project" value="InterPro"/>
</dbReference>
<dbReference type="GO" id="GO:0005975">
    <property type="term" value="P:carbohydrate metabolic process"/>
    <property type="evidence" value="ECO:0007669"/>
    <property type="project" value="InterPro"/>
</dbReference>
<evidence type="ECO:0000256" key="5">
    <source>
        <dbReference type="ARBA" id="ARBA00022533"/>
    </source>
</evidence>
<comment type="caution">
    <text evidence="13">The sequence shown here is derived from an EMBL/GenBank/DDBJ whole genome shotgun (WGS) entry which is preliminary data.</text>
</comment>
<evidence type="ECO:0000256" key="9">
    <source>
        <dbReference type="ARBA" id="ARBA00023277"/>
    </source>
</evidence>
<dbReference type="Proteomes" id="UP000824005">
    <property type="component" value="Unassembled WGS sequence"/>
</dbReference>
<dbReference type="Gene3D" id="3.40.50.2000">
    <property type="entry name" value="Glycogen Phosphorylase B"/>
    <property type="match status" value="3"/>
</dbReference>
<evidence type="ECO:0000256" key="10">
    <source>
        <dbReference type="ARBA" id="ARBA00025174"/>
    </source>
</evidence>
<dbReference type="InterPro" id="IPR024517">
    <property type="entry name" value="Glycogen_phosphorylase_DUF3417"/>
</dbReference>
<organism evidence="13 14">
    <name type="scientific">Candidatus Agrococcus pullicola</name>
    <dbReference type="NCBI Taxonomy" id="2838429"/>
    <lineage>
        <taxon>Bacteria</taxon>
        <taxon>Bacillati</taxon>
        <taxon>Actinomycetota</taxon>
        <taxon>Actinomycetes</taxon>
        <taxon>Micrococcales</taxon>
        <taxon>Microbacteriaceae</taxon>
        <taxon>Agrococcus</taxon>
    </lineage>
</organism>
<comment type="similarity">
    <text evidence="3">Belongs to the glycogen phosphorylase family.</text>
</comment>